<reference evidence="3 4" key="1">
    <citation type="submission" date="2018-05" db="EMBL/GenBank/DDBJ databases">
        <title>Draft genome sequence of Scytalidium lignicola DSM 105466, a ubiquitous saprotrophic fungus.</title>
        <authorList>
            <person name="Buettner E."/>
            <person name="Gebauer A.M."/>
            <person name="Hofrichter M."/>
            <person name="Liers C."/>
            <person name="Kellner H."/>
        </authorList>
    </citation>
    <scope>NUCLEOTIDE SEQUENCE [LARGE SCALE GENOMIC DNA]</scope>
    <source>
        <strain evidence="3 4">DSM 105466</strain>
    </source>
</reference>
<dbReference type="PANTHER" id="PTHR48043">
    <property type="entry name" value="EG:EG0003.4 PROTEIN-RELATED"/>
    <property type="match status" value="1"/>
</dbReference>
<dbReference type="PANTHER" id="PTHR48043:SF145">
    <property type="entry name" value="FI06409P-RELATED"/>
    <property type="match status" value="1"/>
</dbReference>
<evidence type="ECO:0000313" key="4">
    <source>
        <dbReference type="Proteomes" id="UP000258309"/>
    </source>
</evidence>
<feature type="non-terminal residue" evidence="3">
    <location>
        <position position="414"/>
    </location>
</feature>
<dbReference type="SUPFAM" id="SSF53756">
    <property type="entry name" value="UDP-Glycosyltransferase/glycogen phosphorylase"/>
    <property type="match status" value="1"/>
</dbReference>
<protein>
    <submittedName>
        <fullName evidence="3">Uncharacterized protein</fullName>
    </submittedName>
</protein>
<organism evidence="3 4">
    <name type="scientific">Scytalidium lignicola</name>
    <name type="common">Hyphomycete</name>
    <dbReference type="NCBI Taxonomy" id="5539"/>
    <lineage>
        <taxon>Eukaryota</taxon>
        <taxon>Fungi</taxon>
        <taxon>Dikarya</taxon>
        <taxon>Ascomycota</taxon>
        <taxon>Pezizomycotina</taxon>
        <taxon>Leotiomycetes</taxon>
        <taxon>Leotiomycetes incertae sedis</taxon>
        <taxon>Scytalidium</taxon>
    </lineage>
</organism>
<dbReference type="OMA" id="DYGQANV"/>
<sequence length="414" mass="45390">MKAPKRILFFTNSDYGQANVILATVHALVHVASDVEIHIASFHELQAAVYATSQFALSHAPEGSSAKPLVFHGLNANWMVLAPNTIKDFAVPLQPGLAMLWKYPLVCSAMPFPLPWSLIPRNIFLNLVVGYALLTDTRIKNTTQLLHKEVNSSITLLTANELGVLKAPPPGLRILVANSSDIDYPFAVLLSHVTPCGPIVRATPQISSVDPTLAEWLSRGPTVYVNLGTHLKVGPVEAGEMARAFRDMLDRASVLGGAGRKPLQILWKLGRKPSTSDTKLERDVYEGPVRITDWVTAEPKSVLESGDVVCSVNHGGASSFYESICAGVPQVLLPPWSDCYDFANRVELLEVGHWANKKAKPRWEQKELAACLEEVLFSTKAEKILARAKDVAKRHPESAGREKAAREILAFWKT</sequence>
<dbReference type="Gene3D" id="3.40.50.2000">
    <property type="entry name" value="Glycogen Phosphorylase B"/>
    <property type="match status" value="1"/>
</dbReference>
<dbReference type="Proteomes" id="UP000258309">
    <property type="component" value="Unassembled WGS sequence"/>
</dbReference>
<dbReference type="STRING" id="5539.A0A3E2H3R8"/>
<dbReference type="GO" id="GO:0008194">
    <property type="term" value="F:UDP-glycosyltransferase activity"/>
    <property type="evidence" value="ECO:0007669"/>
    <property type="project" value="InterPro"/>
</dbReference>
<dbReference type="InterPro" id="IPR002213">
    <property type="entry name" value="UDP_glucos_trans"/>
</dbReference>
<keyword evidence="1" id="KW-0328">Glycosyltransferase</keyword>
<dbReference type="Pfam" id="PF00201">
    <property type="entry name" value="UDPGT"/>
    <property type="match status" value="1"/>
</dbReference>
<feature type="non-terminal residue" evidence="3">
    <location>
        <position position="1"/>
    </location>
</feature>
<keyword evidence="2" id="KW-0808">Transferase</keyword>
<name>A0A3E2H3R8_SCYLI</name>
<dbReference type="InterPro" id="IPR050271">
    <property type="entry name" value="UDP-glycosyltransferase"/>
</dbReference>
<accession>A0A3E2H3R8</accession>
<evidence type="ECO:0000256" key="2">
    <source>
        <dbReference type="ARBA" id="ARBA00022679"/>
    </source>
</evidence>
<dbReference type="OrthoDB" id="407298at2759"/>
<keyword evidence="4" id="KW-1185">Reference proteome</keyword>
<evidence type="ECO:0000313" key="3">
    <source>
        <dbReference type="EMBL" id="RFU27663.1"/>
    </source>
</evidence>
<evidence type="ECO:0000256" key="1">
    <source>
        <dbReference type="ARBA" id="ARBA00022676"/>
    </source>
</evidence>
<dbReference type="AlphaFoldDB" id="A0A3E2H3R8"/>
<dbReference type="EMBL" id="NCSJ02000195">
    <property type="protein sequence ID" value="RFU27663.1"/>
    <property type="molecule type" value="Genomic_DNA"/>
</dbReference>
<proteinExistence type="predicted"/>
<gene>
    <name evidence="3" type="ORF">B7463_g8658</name>
</gene>
<comment type="caution">
    <text evidence="3">The sequence shown here is derived from an EMBL/GenBank/DDBJ whole genome shotgun (WGS) entry which is preliminary data.</text>
</comment>